<proteinExistence type="inferred from homology"/>
<comment type="similarity">
    <text evidence="2">Belongs to the class-I pyridoxal-phosphate-dependent aminotransferase family.</text>
</comment>
<evidence type="ECO:0000313" key="7">
    <source>
        <dbReference type="EMBL" id="ARJ50199.1"/>
    </source>
</evidence>
<keyword evidence="4" id="KW-0808">Transferase</keyword>
<dbReference type="CDD" id="cd00609">
    <property type="entry name" value="AAT_like"/>
    <property type="match status" value="1"/>
</dbReference>
<gene>
    <name evidence="7" type="ORF">B5P37_02100</name>
</gene>
<dbReference type="GO" id="GO:0030170">
    <property type="term" value="F:pyridoxal phosphate binding"/>
    <property type="evidence" value="ECO:0007669"/>
    <property type="project" value="InterPro"/>
</dbReference>
<comment type="cofactor">
    <cofactor evidence="1">
        <name>pyridoxal 5'-phosphate</name>
        <dbReference type="ChEBI" id="CHEBI:597326"/>
    </cofactor>
</comment>
<dbReference type="InterPro" id="IPR015422">
    <property type="entry name" value="PyrdxlP-dep_Trfase_small"/>
</dbReference>
<dbReference type="RefSeq" id="WP_085236629.1">
    <property type="nucleotide sequence ID" value="NZ_CP020773.1"/>
</dbReference>
<evidence type="ECO:0000259" key="6">
    <source>
        <dbReference type="Pfam" id="PF00155"/>
    </source>
</evidence>
<dbReference type="EMBL" id="CP020773">
    <property type="protein sequence ID" value="ARJ50199.1"/>
    <property type="molecule type" value="Genomic_DNA"/>
</dbReference>
<dbReference type="GO" id="GO:0008483">
    <property type="term" value="F:transaminase activity"/>
    <property type="evidence" value="ECO:0007669"/>
    <property type="project" value="UniProtKB-KW"/>
</dbReference>
<evidence type="ECO:0000256" key="4">
    <source>
        <dbReference type="ARBA" id="ARBA00022679"/>
    </source>
</evidence>
<dbReference type="Proteomes" id="UP000242864">
    <property type="component" value="Chromosome"/>
</dbReference>
<feature type="domain" description="Aminotransferase class I/classII large" evidence="6">
    <location>
        <begin position="73"/>
        <end position="419"/>
    </location>
</feature>
<dbReference type="InterPro" id="IPR015421">
    <property type="entry name" value="PyrdxlP-dep_Trfase_major"/>
</dbReference>
<keyword evidence="3 7" id="KW-0032">Aminotransferase</keyword>
<evidence type="ECO:0000256" key="5">
    <source>
        <dbReference type="ARBA" id="ARBA00022898"/>
    </source>
</evidence>
<sequence>MNPLAQNLNEQLHEENPIVLDMLSDLGTHMYYPKGILTQSAEAKSTQYNATVGMATTSKGKMYTETLYGMFDQLSTDEVFSYAPPQGLETLRTLWQQKMLSENPDLSANDISLPIVTNALTHGLSLVGDLFVNPGDTVLLPSHNWGNYRLVFGVRHQAQLQTYHIFDENGHFTTDHLLEAVQHINEDKVIMILNYPNNPTGYTPTHQEVATIVNAIDTLAQRGVNVIAVVDDAYYGLFYEDVYTQSMFTALTKLNNERVFPIRLDGATKEFFAWGFRVGFLTFGTSNETTKHVLEAKMKGLIRSNISSGATPSQSAVQHALQQQHTFKDEIKQNIQTLRERYEVTKAIVYNADYQSLWQPYDFNSGYFMALKVKDVDAETLRLHLIEHHSIGIIALNQTDIRIAFSCIEKEDLPHVFKTIATSIQSLQS</sequence>
<dbReference type="Gene3D" id="3.40.640.10">
    <property type="entry name" value="Type I PLP-dependent aspartate aminotransferase-like (Major domain)"/>
    <property type="match status" value="1"/>
</dbReference>
<evidence type="ECO:0000256" key="1">
    <source>
        <dbReference type="ARBA" id="ARBA00001933"/>
    </source>
</evidence>
<evidence type="ECO:0000313" key="8">
    <source>
        <dbReference type="Proteomes" id="UP000242864"/>
    </source>
</evidence>
<dbReference type="NCBIfam" id="NF006388">
    <property type="entry name" value="PRK08637.1"/>
    <property type="match status" value="1"/>
</dbReference>
<dbReference type="Gene3D" id="3.90.1150.10">
    <property type="entry name" value="Aspartate Aminotransferase, domain 1"/>
    <property type="match status" value="1"/>
</dbReference>
<dbReference type="SUPFAM" id="SSF53383">
    <property type="entry name" value="PLP-dependent transferases"/>
    <property type="match status" value="1"/>
</dbReference>
<keyword evidence="5" id="KW-0663">Pyridoxal phosphate</keyword>
<evidence type="ECO:0000256" key="3">
    <source>
        <dbReference type="ARBA" id="ARBA00022576"/>
    </source>
</evidence>
<dbReference type="AlphaFoldDB" id="A0AAC9RS18"/>
<dbReference type="Pfam" id="PF00155">
    <property type="entry name" value="Aminotran_1_2"/>
    <property type="match status" value="1"/>
</dbReference>
<dbReference type="InterPro" id="IPR015424">
    <property type="entry name" value="PyrdxlP-dep_Trfase"/>
</dbReference>
<dbReference type="GO" id="GO:0006520">
    <property type="term" value="P:amino acid metabolic process"/>
    <property type="evidence" value="ECO:0007669"/>
    <property type="project" value="InterPro"/>
</dbReference>
<dbReference type="InterPro" id="IPR004839">
    <property type="entry name" value="Aminotransferase_I/II_large"/>
</dbReference>
<dbReference type="PANTHER" id="PTHR46383">
    <property type="entry name" value="ASPARTATE AMINOTRANSFERASE"/>
    <property type="match status" value="1"/>
</dbReference>
<dbReference type="KEGG" id="slz:B5P37_02100"/>
<name>A0AAC9RS18_9STAP</name>
<protein>
    <submittedName>
        <fullName evidence="7">Aspartate aminotransferase</fullName>
    </submittedName>
</protein>
<evidence type="ECO:0000256" key="2">
    <source>
        <dbReference type="ARBA" id="ARBA00007441"/>
    </source>
</evidence>
<reference evidence="7 8" key="1">
    <citation type="submission" date="2017-04" db="EMBL/GenBank/DDBJ databases">
        <authorList>
            <person name="Veseli I.A."/>
            <person name="Tang C."/>
            <person name="Pombert J.-F."/>
        </authorList>
    </citation>
    <scope>NUCLEOTIDE SEQUENCE [LARGE SCALE GENOMIC DNA]</scope>
    <source>
        <strain evidence="7 8">ATCC 700373</strain>
    </source>
</reference>
<dbReference type="InterPro" id="IPR050596">
    <property type="entry name" value="AspAT/PAT-like"/>
</dbReference>
<organism evidence="7 8">
    <name type="scientific">Staphylococcus lutrae</name>
    <dbReference type="NCBI Taxonomy" id="155085"/>
    <lineage>
        <taxon>Bacteria</taxon>
        <taxon>Bacillati</taxon>
        <taxon>Bacillota</taxon>
        <taxon>Bacilli</taxon>
        <taxon>Bacillales</taxon>
        <taxon>Staphylococcaceae</taxon>
        <taxon>Staphylococcus</taxon>
    </lineage>
</organism>
<dbReference type="PANTHER" id="PTHR46383:SF1">
    <property type="entry name" value="ASPARTATE AMINOTRANSFERASE"/>
    <property type="match status" value="1"/>
</dbReference>
<keyword evidence="8" id="KW-1185">Reference proteome</keyword>
<accession>A0AAC9RS18</accession>